<proteinExistence type="predicted"/>
<dbReference type="Proteomes" id="UP000245910">
    <property type="component" value="Chromosome III"/>
</dbReference>
<keyword evidence="2" id="KW-1185">Reference proteome</keyword>
<name>A0A2L2THQ9_9HYPO</name>
<sequence>MQTSPLLVQQMLEELSDELPSRWQAQWGIMQKELVERQANQESTPEDDEIFTLHEWLEEC</sequence>
<dbReference type="OrthoDB" id="5979581at2759"/>
<evidence type="ECO:0000313" key="1">
    <source>
        <dbReference type="EMBL" id="CEI70504.1"/>
    </source>
</evidence>
<protein>
    <submittedName>
        <fullName evidence="1">Uncharacterized protein</fullName>
    </submittedName>
</protein>
<evidence type="ECO:0000313" key="2">
    <source>
        <dbReference type="Proteomes" id="UP000245910"/>
    </source>
</evidence>
<dbReference type="EMBL" id="LN649231">
    <property type="protein sequence ID" value="CEI70504.1"/>
    <property type="molecule type" value="Genomic_DNA"/>
</dbReference>
<reference evidence="2" key="1">
    <citation type="submission" date="2014-10" db="EMBL/GenBank/DDBJ databases">
        <authorList>
            <person name="King R."/>
        </authorList>
    </citation>
    <scope>NUCLEOTIDE SEQUENCE [LARGE SCALE GENOMIC DNA]</scope>
    <source>
        <strain evidence="2">A3/5</strain>
    </source>
</reference>
<dbReference type="AlphaFoldDB" id="A0A2L2THQ9"/>
<organism evidence="1 2">
    <name type="scientific">Fusarium venenatum</name>
    <dbReference type="NCBI Taxonomy" id="56646"/>
    <lineage>
        <taxon>Eukaryota</taxon>
        <taxon>Fungi</taxon>
        <taxon>Dikarya</taxon>
        <taxon>Ascomycota</taxon>
        <taxon>Pezizomycotina</taxon>
        <taxon>Sordariomycetes</taxon>
        <taxon>Hypocreomycetidae</taxon>
        <taxon>Hypocreales</taxon>
        <taxon>Nectriaceae</taxon>
        <taxon>Fusarium</taxon>
    </lineage>
</organism>
<accession>A0A2L2THQ9</accession>